<sequence>MLVKSVVGRGVVWARDGQRGRRGEPTRGMPTRNPGFSNPDAEGLRARRPMGRELVASWLADFVVVVVESPWYAT</sequence>
<protein>
    <submittedName>
        <fullName evidence="2">Uncharacterized protein</fullName>
    </submittedName>
</protein>
<organism evidence="2 3">
    <name type="scientific">Lasius platythorax</name>
    <dbReference type="NCBI Taxonomy" id="488582"/>
    <lineage>
        <taxon>Eukaryota</taxon>
        <taxon>Metazoa</taxon>
        <taxon>Ecdysozoa</taxon>
        <taxon>Arthropoda</taxon>
        <taxon>Hexapoda</taxon>
        <taxon>Insecta</taxon>
        <taxon>Pterygota</taxon>
        <taxon>Neoptera</taxon>
        <taxon>Endopterygota</taxon>
        <taxon>Hymenoptera</taxon>
        <taxon>Apocrita</taxon>
        <taxon>Aculeata</taxon>
        <taxon>Formicoidea</taxon>
        <taxon>Formicidae</taxon>
        <taxon>Formicinae</taxon>
        <taxon>Lasius</taxon>
        <taxon>Lasius</taxon>
    </lineage>
</organism>
<proteinExistence type="predicted"/>
<evidence type="ECO:0000313" key="3">
    <source>
        <dbReference type="Proteomes" id="UP001497644"/>
    </source>
</evidence>
<feature type="compositionally biased region" description="Basic and acidic residues" evidence="1">
    <location>
        <begin position="16"/>
        <end position="25"/>
    </location>
</feature>
<evidence type="ECO:0000256" key="1">
    <source>
        <dbReference type="SAM" id="MobiDB-lite"/>
    </source>
</evidence>
<keyword evidence="3" id="KW-1185">Reference proteome</keyword>
<dbReference type="EMBL" id="OZ034824">
    <property type="protein sequence ID" value="CAL1673566.1"/>
    <property type="molecule type" value="Genomic_DNA"/>
</dbReference>
<gene>
    <name evidence="2" type="ORF">LPLAT_LOCUS428</name>
</gene>
<feature type="region of interest" description="Disordered" evidence="1">
    <location>
        <begin position="14"/>
        <end position="44"/>
    </location>
</feature>
<name>A0AAV2N1R7_9HYME</name>
<dbReference type="AlphaFoldDB" id="A0AAV2N1R7"/>
<evidence type="ECO:0000313" key="2">
    <source>
        <dbReference type="EMBL" id="CAL1673566.1"/>
    </source>
</evidence>
<reference evidence="2 3" key="1">
    <citation type="submission" date="2024-04" db="EMBL/GenBank/DDBJ databases">
        <authorList>
            <consortium name="Molecular Ecology Group"/>
        </authorList>
    </citation>
    <scope>NUCLEOTIDE SEQUENCE [LARGE SCALE GENOMIC DNA]</scope>
</reference>
<accession>A0AAV2N1R7</accession>
<dbReference type="Proteomes" id="UP001497644">
    <property type="component" value="Chromosome 1"/>
</dbReference>